<evidence type="ECO:0000313" key="1">
    <source>
        <dbReference type="EMBL" id="KAJ8475683.1"/>
    </source>
</evidence>
<dbReference type="AlphaFoldDB" id="A0AAV8QGC6"/>
<accession>A0AAV8QGC6</accession>
<organism evidence="1 2">
    <name type="scientific">Ensete ventricosum</name>
    <name type="common">Abyssinian banana</name>
    <name type="synonym">Musa ensete</name>
    <dbReference type="NCBI Taxonomy" id="4639"/>
    <lineage>
        <taxon>Eukaryota</taxon>
        <taxon>Viridiplantae</taxon>
        <taxon>Streptophyta</taxon>
        <taxon>Embryophyta</taxon>
        <taxon>Tracheophyta</taxon>
        <taxon>Spermatophyta</taxon>
        <taxon>Magnoliopsida</taxon>
        <taxon>Liliopsida</taxon>
        <taxon>Zingiberales</taxon>
        <taxon>Musaceae</taxon>
        <taxon>Ensete</taxon>
    </lineage>
</organism>
<evidence type="ECO:0000313" key="2">
    <source>
        <dbReference type="Proteomes" id="UP001222027"/>
    </source>
</evidence>
<protein>
    <submittedName>
        <fullName evidence="1">Uncharacterized protein</fullName>
    </submittedName>
</protein>
<proteinExistence type="predicted"/>
<dbReference type="Proteomes" id="UP001222027">
    <property type="component" value="Unassembled WGS sequence"/>
</dbReference>
<comment type="caution">
    <text evidence="1">The sequence shown here is derived from an EMBL/GenBank/DDBJ whole genome shotgun (WGS) entry which is preliminary data.</text>
</comment>
<keyword evidence="2" id="KW-1185">Reference proteome</keyword>
<gene>
    <name evidence="1" type="ORF">OPV22_019410</name>
</gene>
<reference evidence="1 2" key="1">
    <citation type="submission" date="2022-12" db="EMBL/GenBank/DDBJ databases">
        <title>Chromosome-scale assembly of the Ensete ventricosum genome.</title>
        <authorList>
            <person name="Dussert Y."/>
            <person name="Stocks J."/>
            <person name="Wendawek A."/>
            <person name="Woldeyes F."/>
            <person name="Nichols R.A."/>
            <person name="Borrell J.S."/>
        </authorList>
    </citation>
    <scope>NUCLEOTIDE SEQUENCE [LARGE SCALE GENOMIC DNA]</scope>
    <source>
        <strain evidence="2">cv. Maze</strain>
        <tissue evidence="1">Seeds</tissue>
    </source>
</reference>
<name>A0AAV8QGC6_ENSVE</name>
<dbReference type="EMBL" id="JAQQAF010000006">
    <property type="protein sequence ID" value="KAJ8475683.1"/>
    <property type="molecule type" value="Genomic_DNA"/>
</dbReference>
<sequence length="68" mass="7846">MMLSKADGFTCNKEDLMLQKENKSRKGGICPGRVFFLVGITMDCSQELQQVFLKNQKAMIHKMVRETY</sequence>